<dbReference type="Gene3D" id="3.40.50.11390">
    <property type="match status" value="1"/>
</dbReference>
<organism evidence="2 3">
    <name type="scientific">Sellimonas caecigallum</name>
    <dbReference type="NCBI Taxonomy" id="2592333"/>
    <lineage>
        <taxon>Bacteria</taxon>
        <taxon>Bacillati</taxon>
        <taxon>Bacillota</taxon>
        <taxon>Clostridia</taxon>
        <taxon>Lachnospirales</taxon>
        <taxon>Lachnospiraceae</taxon>
        <taxon>Sellimonas</taxon>
    </lineage>
</organism>
<dbReference type="SUPFAM" id="SSF53822">
    <property type="entry name" value="Periplasmic binding protein-like I"/>
    <property type="match status" value="1"/>
</dbReference>
<dbReference type="Gene3D" id="3.40.50.11400">
    <property type="match status" value="1"/>
</dbReference>
<evidence type="ECO:0000313" key="3">
    <source>
        <dbReference type="Proteomes" id="UP000779049"/>
    </source>
</evidence>
<proteinExistence type="predicted"/>
<dbReference type="Proteomes" id="UP000779049">
    <property type="component" value="Unassembled WGS sequence"/>
</dbReference>
<protein>
    <submittedName>
        <fullName evidence="2">DUF3798 domain-containing protein</fullName>
    </submittedName>
</protein>
<keyword evidence="3" id="KW-1185">Reference proteome</keyword>
<dbReference type="RefSeq" id="WP_087202739.1">
    <property type="nucleotide sequence ID" value="NZ_CP173660.1"/>
</dbReference>
<dbReference type="Pfam" id="PF12683">
    <property type="entry name" value="DUF3798"/>
    <property type="match status" value="1"/>
</dbReference>
<accession>A0ABS7L9N8</accession>
<dbReference type="PROSITE" id="PS51257">
    <property type="entry name" value="PROKAR_LIPOPROTEIN"/>
    <property type="match status" value="1"/>
</dbReference>
<reference evidence="2 3" key="1">
    <citation type="journal article" date="2020" name="New Microbes New Infect">
        <title>Sellimonas caecigallum sp. nov., description and genome sequence of a new member of the Sellimonas genus isolated from the cecum of feral chicken.</title>
        <authorList>
            <person name="Wongkuna S."/>
            <person name="Ghimire S."/>
            <person name="Antony L."/>
            <person name="Chankhamhaengdecha S."/>
            <person name="Janvilisri T."/>
            <person name="Scaria J."/>
        </authorList>
    </citation>
    <scope>NUCLEOTIDE SEQUENCE [LARGE SCALE GENOMIC DNA]</scope>
    <source>
        <strain evidence="2 3">SW451</strain>
    </source>
</reference>
<gene>
    <name evidence="2" type="ORF">FLB61_11410</name>
</gene>
<keyword evidence="1" id="KW-0732">Signal</keyword>
<name>A0ABS7L9N8_9FIRM</name>
<evidence type="ECO:0000313" key="2">
    <source>
        <dbReference type="EMBL" id="MBY0759682.1"/>
    </source>
</evidence>
<dbReference type="EMBL" id="VIRV01000021">
    <property type="protein sequence ID" value="MBY0759682.1"/>
    <property type="molecule type" value="Genomic_DNA"/>
</dbReference>
<feature type="signal peptide" evidence="1">
    <location>
        <begin position="1"/>
        <end position="21"/>
    </location>
</feature>
<evidence type="ECO:0000256" key="1">
    <source>
        <dbReference type="SAM" id="SignalP"/>
    </source>
</evidence>
<comment type="caution">
    <text evidence="2">The sequence shown here is derived from an EMBL/GenBank/DDBJ whole genome shotgun (WGS) entry which is preliminary data.</text>
</comment>
<sequence length="382" mass="43040">MRKKLAVLLACVMVFSMFLTACGNSSEETKEKKQTETASEDEYHVAIVTPTLSVSEDEFRAGQQLEEQYPDIVQHLVLPEKFDTEIEGCISTIVSAADDPLMKAVVVISGQSGLIPAFQQIKEKNPDIITISAPIYDEPDMMAEYIDLNLDMDALRRGETIPTKAHEMGAKTFIHYSFPTHLAKPLITARKDKMKETCEKLGMEFVEVITPDPQTGNGPEAMQQFLREDIPRQIEKYGTDTNIFGSNCPMYDVIIDEALKLKFTVAEQCCPTPTQAFPTVLGLEISEEDATNFDKINEMIAEKVDAAGMKGRLSGWPIPSTIFLPKFGVEVAMEMITNPDFDPNSAENLGKLAKEKFDLEVDFQQYEDYENYYMFIMEDIYY</sequence>
<feature type="chain" id="PRO_5045920846" evidence="1">
    <location>
        <begin position="22"/>
        <end position="382"/>
    </location>
</feature>
<dbReference type="InterPro" id="IPR024258">
    <property type="entry name" value="DUF3798"/>
</dbReference>
<dbReference type="InterPro" id="IPR028082">
    <property type="entry name" value="Peripla_BP_I"/>
</dbReference>